<dbReference type="GO" id="GO:0009341">
    <property type="term" value="C:beta-galactosidase complex"/>
    <property type="evidence" value="ECO:0007669"/>
    <property type="project" value="InterPro"/>
</dbReference>
<evidence type="ECO:0000313" key="13">
    <source>
        <dbReference type="Proteomes" id="UP000505377"/>
    </source>
</evidence>
<feature type="domain" description="Beta-galactosidase trimerisation" evidence="10">
    <location>
        <begin position="413"/>
        <end position="614"/>
    </location>
</feature>
<evidence type="ECO:0000256" key="4">
    <source>
        <dbReference type="ARBA" id="ARBA00022801"/>
    </source>
</evidence>
<dbReference type="AlphaFoldDB" id="A0A6M6JUH4"/>
<dbReference type="Pfam" id="PF08533">
    <property type="entry name" value="Glyco_hydro_42C"/>
    <property type="match status" value="1"/>
</dbReference>
<feature type="domain" description="Glycoside hydrolase family 42 N-terminal" evidence="9">
    <location>
        <begin position="31"/>
        <end position="402"/>
    </location>
</feature>
<gene>
    <name evidence="12" type="ORF">HOP40_33785</name>
</gene>
<evidence type="ECO:0000256" key="1">
    <source>
        <dbReference type="ARBA" id="ARBA00001412"/>
    </source>
</evidence>
<dbReference type="Proteomes" id="UP000505377">
    <property type="component" value="Chromosome"/>
</dbReference>
<dbReference type="GO" id="GO:0004565">
    <property type="term" value="F:beta-galactosidase activity"/>
    <property type="evidence" value="ECO:0007669"/>
    <property type="project" value="UniProtKB-EC"/>
</dbReference>
<dbReference type="Gene3D" id="3.20.20.80">
    <property type="entry name" value="Glycosidases"/>
    <property type="match status" value="1"/>
</dbReference>
<dbReference type="SUPFAM" id="SSF52317">
    <property type="entry name" value="Class I glutamine amidotransferase-like"/>
    <property type="match status" value="1"/>
</dbReference>
<evidence type="ECO:0000256" key="5">
    <source>
        <dbReference type="ARBA" id="ARBA00023295"/>
    </source>
</evidence>
<dbReference type="EMBL" id="CP053564">
    <property type="protein sequence ID" value="QJY51100.1"/>
    <property type="molecule type" value="Genomic_DNA"/>
</dbReference>
<dbReference type="KEGG" id="pbro:HOP40_33785"/>
<dbReference type="PANTHER" id="PTHR36447:SF1">
    <property type="entry name" value="BETA-GALACTOSIDASE GANA"/>
    <property type="match status" value="1"/>
</dbReference>
<dbReference type="Gene3D" id="2.60.40.1180">
    <property type="entry name" value="Golgi alpha-mannosidase II"/>
    <property type="match status" value="1"/>
</dbReference>
<dbReference type="PANTHER" id="PTHR36447">
    <property type="entry name" value="BETA-GALACTOSIDASE GANA"/>
    <property type="match status" value="1"/>
</dbReference>
<evidence type="ECO:0000256" key="3">
    <source>
        <dbReference type="ARBA" id="ARBA00012756"/>
    </source>
</evidence>
<feature type="binding site" evidence="8">
    <location>
        <position position="166"/>
    </location>
    <ligand>
        <name>substrate</name>
    </ligand>
</feature>
<dbReference type="SUPFAM" id="SSF51445">
    <property type="entry name" value="(Trans)glycosidases"/>
    <property type="match status" value="1"/>
</dbReference>
<dbReference type="InterPro" id="IPR017853">
    <property type="entry name" value="GH"/>
</dbReference>
<proteinExistence type="inferred from homology"/>
<feature type="binding site" evidence="8">
    <location>
        <position position="128"/>
    </location>
    <ligand>
        <name>substrate</name>
    </ligand>
</feature>
<dbReference type="InterPro" id="IPR003476">
    <property type="entry name" value="Glyco_hydro_42"/>
</dbReference>
<protein>
    <recommendedName>
        <fullName evidence="3 6">Beta-galactosidase</fullName>
        <shortName evidence="6">Beta-gal</shortName>
        <ecNumber evidence="3 6">3.2.1.23</ecNumber>
    </recommendedName>
</protein>
<feature type="active site" description="Nucleophile" evidence="7">
    <location>
        <position position="325"/>
    </location>
</feature>
<comment type="catalytic activity">
    <reaction evidence="1 6">
        <text>Hydrolysis of terminal non-reducing beta-D-galactose residues in beta-D-galactosides.</text>
        <dbReference type="EC" id="3.2.1.23"/>
    </reaction>
</comment>
<sequence length="676" mass="73408">MCVLVGTCGYSSDRDEGTSVLPFDGISLGCDYNPEQWPRSVWPEDVALMQEAGVGFVTLGVFSWGLLEPRPGEFDFGWFDEVVGLLHEGGIAIDMATATAAPPPWLTHRHPEVLPVDREGRTLWPGSRQSFIPSSPVFREYALRLVEQMAQRYGSHPAVRMWHVSNELGCHIGKDWSDVSAAAFRVWLADRYGDVDALNEAWGTAFWSQHYTSFDEVLPPRITPAVPNPTQELDFARFSSDAWLDHYRAERDVLRRHSPGVPVTTNFMVADHQYEQDYFGWGPEMDVVSQDHYLDHRHAHPHAEQSFAADLTRGTAGGRPWLLMESATSAVNWQPVNITKLPGELLVDSLRQVARGADGIGFFQWRASKAGGEKFHSALVPHAGRDSARFREVVGLGAALAAIGEVAGEPVRADVALLHDWESHWACDLDSHPSGELRALDAAHRWHRALTELGATADVVHPESDLSAYRLVVVPTLYLCSDRVAPALEAFAAAGGTVLVTYFSGIVDGHDHVRLGGYPGAFRDLLGVRAEEFTPLPVGATVTLDDGGTADLWTEVLGVTDAEVVARYADGPLPGTPAVTRRAVSAGSAWYVATRLDHAATTALADRLTRDAGVARLDEPQEGVEVVRRGHFLFVLNRGERPVTVPATGTELLGGGAVTGSVTVAPASAAVVRGGR</sequence>
<evidence type="ECO:0000256" key="2">
    <source>
        <dbReference type="ARBA" id="ARBA00005940"/>
    </source>
</evidence>
<keyword evidence="5 6" id="KW-0326">Glycosidase</keyword>
<evidence type="ECO:0000259" key="10">
    <source>
        <dbReference type="Pfam" id="PF08532"/>
    </source>
</evidence>
<dbReference type="GO" id="GO:0006012">
    <property type="term" value="P:galactose metabolic process"/>
    <property type="evidence" value="ECO:0007669"/>
    <property type="project" value="InterPro"/>
</dbReference>
<dbReference type="CDD" id="cd03143">
    <property type="entry name" value="A4_beta-galactosidase_middle_domain"/>
    <property type="match status" value="1"/>
</dbReference>
<evidence type="ECO:0000259" key="9">
    <source>
        <dbReference type="Pfam" id="PF02449"/>
    </source>
</evidence>
<feature type="binding site" evidence="8">
    <location>
        <position position="333"/>
    </location>
    <ligand>
        <name>substrate</name>
    </ligand>
</feature>
<evidence type="ECO:0000256" key="8">
    <source>
        <dbReference type="PIRSR" id="PIRSR001084-2"/>
    </source>
</evidence>
<name>A0A6M6JUH4_9PSEU</name>
<evidence type="ECO:0000313" key="12">
    <source>
        <dbReference type="EMBL" id="QJY51100.1"/>
    </source>
</evidence>
<reference evidence="12 13" key="1">
    <citation type="submission" date="2020-05" db="EMBL/GenBank/DDBJ databases">
        <authorList>
            <person name="Mo P."/>
        </authorList>
    </citation>
    <scope>NUCLEOTIDE SEQUENCE [LARGE SCALE GENOMIC DNA]</scope>
    <source>
        <strain evidence="12 13">Gen01</strain>
    </source>
</reference>
<dbReference type="InterPro" id="IPR029062">
    <property type="entry name" value="Class_I_gatase-like"/>
</dbReference>
<dbReference type="EC" id="3.2.1.23" evidence="3 6"/>
<accession>A0A6M6JUH4</accession>
<keyword evidence="13" id="KW-1185">Reference proteome</keyword>
<dbReference type="PIRSF" id="PIRSF001084">
    <property type="entry name" value="B-galactosidase"/>
    <property type="match status" value="1"/>
</dbReference>
<evidence type="ECO:0000256" key="7">
    <source>
        <dbReference type="PIRSR" id="PIRSR001084-1"/>
    </source>
</evidence>
<evidence type="ECO:0000259" key="11">
    <source>
        <dbReference type="Pfam" id="PF08533"/>
    </source>
</evidence>
<dbReference type="InterPro" id="IPR013738">
    <property type="entry name" value="Beta_galactosidase_Trimer"/>
</dbReference>
<dbReference type="Pfam" id="PF08532">
    <property type="entry name" value="Glyco_hydro_42M"/>
    <property type="match status" value="1"/>
</dbReference>
<dbReference type="InterPro" id="IPR013529">
    <property type="entry name" value="Glyco_hydro_42_N"/>
</dbReference>
<feature type="domain" description="Beta-galactosidase C-terminal" evidence="11">
    <location>
        <begin position="623"/>
        <end position="673"/>
    </location>
</feature>
<dbReference type="InterPro" id="IPR013780">
    <property type="entry name" value="Glyco_hydro_b"/>
</dbReference>
<comment type="similarity">
    <text evidence="2 6">Belongs to the glycosyl hydrolase 42 family.</text>
</comment>
<dbReference type="InterPro" id="IPR013739">
    <property type="entry name" value="Beta_galactosidase_C"/>
</dbReference>
<keyword evidence="4 6" id="KW-0378">Hydrolase</keyword>
<dbReference type="Pfam" id="PF02449">
    <property type="entry name" value="Glyco_hydro_42"/>
    <property type="match status" value="1"/>
</dbReference>
<evidence type="ECO:0000256" key="6">
    <source>
        <dbReference type="PIRNR" id="PIRNR001084"/>
    </source>
</evidence>
<organism evidence="12 13">
    <name type="scientific">Pseudonocardia broussonetiae</name>
    <dbReference type="NCBI Taxonomy" id="2736640"/>
    <lineage>
        <taxon>Bacteria</taxon>
        <taxon>Bacillati</taxon>
        <taxon>Actinomycetota</taxon>
        <taxon>Actinomycetes</taxon>
        <taxon>Pseudonocardiales</taxon>
        <taxon>Pseudonocardiaceae</taxon>
        <taxon>Pseudonocardia</taxon>
    </lineage>
</organism>
<dbReference type="Gene3D" id="3.40.50.880">
    <property type="match status" value="1"/>
</dbReference>
<feature type="active site" description="Proton donor" evidence="7">
    <location>
        <position position="167"/>
    </location>
</feature>